<dbReference type="RefSeq" id="WP_112258603.1">
    <property type="nucleotide sequence ID" value="NZ_QMIG01000011.1"/>
</dbReference>
<feature type="domain" description="ABC transporter" evidence="5">
    <location>
        <begin position="9"/>
        <end position="244"/>
    </location>
</feature>
<dbReference type="Gene3D" id="3.40.50.300">
    <property type="entry name" value="P-loop containing nucleotide triphosphate hydrolases"/>
    <property type="match status" value="1"/>
</dbReference>
<dbReference type="GO" id="GO:0005524">
    <property type="term" value="F:ATP binding"/>
    <property type="evidence" value="ECO:0007669"/>
    <property type="project" value="UniProtKB-KW"/>
</dbReference>
<keyword evidence="2" id="KW-0547">Nucleotide-binding</keyword>
<sequence>MMGQRASLMRADGVRVDIDGRTIVDGVRLSVAAGEMAGLIGPNGAGKTTLLRVLAGVQPAAHGDVRVGDAPLLALRARERARRLAYVPQDTTLDFDFTAHDVVLMGRHPHVGRFEPLRPADYEVARTMLAEAGATRLAGQLVTTLSGGERQLVHLAKALAHEPDVLLLDEPVAALDLRHQLQVLGLLRRQATRGLAVVAVLHDLEHAARFCDRLFLLDGGRLVAAGTPREVLTEKTLADVYGVRAVVDDDVATGALRVTALDVMSGPQADARPDRA</sequence>
<dbReference type="AlphaFoldDB" id="A0A329QN43"/>
<dbReference type="FunFam" id="3.40.50.300:FF:000134">
    <property type="entry name" value="Iron-enterobactin ABC transporter ATP-binding protein"/>
    <property type="match status" value="1"/>
</dbReference>
<evidence type="ECO:0000256" key="1">
    <source>
        <dbReference type="ARBA" id="ARBA00022448"/>
    </source>
</evidence>
<dbReference type="PROSITE" id="PS50893">
    <property type="entry name" value="ABC_TRANSPORTER_2"/>
    <property type="match status" value="1"/>
</dbReference>
<proteinExistence type="predicted"/>
<dbReference type="InterPro" id="IPR003439">
    <property type="entry name" value="ABC_transporter-like_ATP-bd"/>
</dbReference>
<dbReference type="SMART" id="SM00382">
    <property type="entry name" value="AAA"/>
    <property type="match status" value="1"/>
</dbReference>
<comment type="caution">
    <text evidence="6">The sequence shown here is derived from an EMBL/GenBank/DDBJ whole genome shotgun (WGS) entry which is preliminary data.</text>
</comment>
<dbReference type="SUPFAM" id="SSF52540">
    <property type="entry name" value="P-loop containing nucleoside triphosphate hydrolases"/>
    <property type="match status" value="1"/>
</dbReference>
<dbReference type="GO" id="GO:0016887">
    <property type="term" value="F:ATP hydrolysis activity"/>
    <property type="evidence" value="ECO:0007669"/>
    <property type="project" value="InterPro"/>
</dbReference>
<evidence type="ECO:0000256" key="4">
    <source>
        <dbReference type="ARBA" id="ARBA00022967"/>
    </source>
</evidence>
<keyword evidence="7" id="KW-1185">Reference proteome</keyword>
<dbReference type="InterPro" id="IPR003593">
    <property type="entry name" value="AAA+_ATPase"/>
</dbReference>
<gene>
    <name evidence="6" type="ORF">DPM12_12185</name>
</gene>
<evidence type="ECO:0000256" key="2">
    <source>
        <dbReference type="ARBA" id="ARBA00022741"/>
    </source>
</evidence>
<reference evidence="6 7" key="1">
    <citation type="submission" date="2018-06" db="EMBL/GenBank/DDBJ databases">
        <title>Phytoactinopolyspora halophila sp. nov., a novel halophilic actinomycete isolated from a saline soil in China.</title>
        <authorList>
            <person name="Tang S.-K."/>
        </authorList>
    </citation>
    <scope>NUCLEOTIDE SEQUENCE [LARGE SCALE GENOMIC DNA]</scope>
    <source>
        <strain evidence="6 7">YIM 96934</strain>
    </source>
</reference>
<dbReference type="OrthoDB" id="4318785at2"/>
<dbReference type="Pfam" id="PF00005">
    <property type="entry name" value="ABC_tran"/>
    <property type="match status" value="1"/>
</dbReference>
<accession>A0A329QN43</accession>
<dbReference type="Proteomes" id="UP000250462">
    <property type="component" value="Unassembled WGS sequence"/>
</dbReference>
<protein>
    <submittedName>
        <fullName evidence="6">Iron ABC transporter ATP-binding protein</fullName>
    </submittedName>
</protein>
<dbReference type="InterPro" id="IPR027417">
    <property type="entry name" value="P-loop_NTPase"/>
</dbReference>
<keyword evidence="4" id="KW-1278">Translocase</keyword>
<evidence type="ECO:0000313" key="6">
    <source>
        <dbReference type="EMBL" id="RAW13760.1"/>
    </source>
</evidence>
<dbReference type="PANTHER" id="PTHR42794">
    <property type="entry name" value="HEMIN IMPORT ATP-BINDING PROTEIN HMUV"/>
    <property type="match status" value="1"/>
</dbReference>
<name>A0A329QN43_9ACTN</name>
<evidence type="ECO:0000259" key="5">
    <source>
        <dbReference type="PROSITE" id="PS50893"/>
    </source>
</evidence>
<dbReference type="EMBL" id="QMIG01000011">
    <property type="protein sequence ID" value="RAW13760.1"/>
    <property type="molecule type" value="Genomic_DNA"/>
</dbReference>
<dbReference type="PANTHER" id="PTHR42794:SF1">
    <property type="entry name" value="HEMIN IMPORT ATP-BINDING PROTEIN HMUV"/>
    <property type="match status" value="1"/>
</dbReference>
<keyword evidence="3 6" id="KW-0067">ATP-binding</keyword>
<evidence type="ECO:0000256" key="3">
    <source>
        <dbReference type="ARBA" id="ARBA00022840"/>
    </source>
</evidence>
<organism evidence="6 7">
    <name type="scientific">Phytoactinopolyspora halophila</name>
    <dbReference type="NCBI Taxonomy" id="1981511"/>
    <lineage>
        <taxon>Bacteria</taxon>
        <taxon>Bacillati</taxon>
        <taxon>Actinomycetota</taxon>
        <taxon>Actinomycetes</taxon>
        <taxon>Jiangellales</taxon>
        <taxon>Jiangellaceae</taxon>
        <taxon>Phytoactinopolyspora</taxon>
    </lineage>
</organism>
<keyword evidence="1" id="KW-0813">Transport</keyword>
<evidence type="ECO:0000313" key="7">
    <source>
        <dbReference type="Proteomes" id="UP000250462"/>
    </source>
</evidence>
<dbReference type="CDD" id="cd03214">
    <property type="entry name" value="ABC_Iron-Siderophores_B12_Hemin"/>
    <property type="match status" value="1"/>
</dbReference>